<dbReference type="EMBL" id="JBCGBO010000002">
    <property type="protein sequence ID" value="KAK9223490.1"/>
    <property type="molecule type" value="Genomic_DNA"/>
</dbReference>
<dbReference type="SUPFAM" id="SSF48452">
    <property type="entry name" value="TPR-like"/>
    <property type="match status" value="1"/>
</dbReference>
<accession>A0AAP0MWY6</accession>
<dbReference type="Pfam" id="PF13041">
    <property type="entry name" value="PPR_2"/>
    <property type="match status" value="4"/>
</dbReference>
<organism evidence="3 4">
    <name type="scientific">Citrus x changshan-huyou</name>
    <dbReference type="NCBI Taxonomy" id="2935761"/>
    <lineage>
        <taxon>Eukaryota</taxon>
        <taxon>Viridiplantae</taxon>
        <taxon>Streptophyta</taxon>
        <taxon>Embryophyta</taxon>
        <taxon>Tracheophyta</taxon>
        <taxon>Spermatophyta</taxon>
        <taxon>Magnoliopsida</taxon>
        <taxon>eudicotyledons</taxon>
        <taxon>Gunneridae</taxon>
        <taxon>Pentapetalae</taxon>
        <taxon>rosids</taxon>
        <taxon>malvids</taxon>
        <taxon>Sapindales</taxon>
        <taxon>Rutaceae</taxon>
        <taxon>Aurantioideae</taxon>
        <taxon>Citrus</taxon>
    </lineage>
</organism>
<dbReference type="GO" id="GO:0003723">
    <property type="term" value="F:RNA binding"/>
    <property type="evidence" value="ECO:0007669"/>
    <property type="project" value="InterPro"/>
</dbReference>
<protein>
    <recommendedName>
        <fullName evidence="5">Pentatricopeptide repeat-containing protein</fullName>
    </recommendedName>
</protein>
<dbReference type="InterPro" id="IPR046960">
    <property type="entry name" value="PPR_At4g14850-like_plant"/>
</dbReference>
<dbReference type="FunFam" id="1.25.40.10:FF:000366">
    <property type="entry name" value="Pentatricopeptide (PPR) repeat-containing protein"/>
    <property type="match status" value="1"/>
</dbReference>
<dbReference type="Pfam" id="PF13812">
    <property type="entry name" value="PPR_3"/>
    <property type="match status" value="1"/>
</dbReference>
<reference evidence="3 4" key="1">
    <citation type="submission" date="2024-05" db="EMBL/GenBank/DDBJ databases">
        <title>Haplotype-resolved chromosome-level genome assembly of Huyou (Citrus changshanensis).</title>
        <authorList>
            <person name="Miao C."/>
            <person name="Chen W."/>
            <person name="Wu Y."/>
            <person name="Wang L."/>
            <person name="Zhao S."/>
            <person name="Grierson D."/>
            <person name="Xu C."/>
            <person name="Chen K."/>
        </authorList>
    </citation>
    <scope>NUCLEOTIDE SEQUENCE [LARGE SCALE GENOMIC DNA]</scope>
    <source>
        <strain evidence="3">01-14</strain>
        <tissue evidence="3">Leaf</tissue>
    </source>
</reference>
<dbReference type="PANTHER" id="PTHR47926:SF357">
    <property type="entry name" value="PENTATRICOPEPTIDE REPEAT-CONTAINING PROTEIN"/>
    <property type="match status" value="1"/>
</dbReference>
<dbReference type="FunFam" id="1.25.40.10:FF:000031">
    <property type="entry name" value="Pentatricopeptide repeat-containing protein mitochondrial"/>
    <property type="match status" value="1"/>
</dbReference>
<keyword evidence="1" id="KW-0677">Repeat</keyword>
<gene>
    <name evidence="3" type="ORF">WN944_011934</name>
</gene>
<name>A0AAP0MWY6_9ROSI</name>
<comment type="caution">
    <text evidence="3">The sequence shown here is derived from an EMBL/GenBank/DDBJ whole genome shotgun (WGS) entry which is preliminary data.</text>
</comment>
<dbReference type="FunFam" id="1.25.40.10:FF:000436">
    <property type="entry name" value="Pentatricopeptide repeat-containing protein At5g39350 family"/>
    <property type="match status" value="1"/>
</dbReference>
<dbReference type="Pfam" id="PF20431">
    <property type="entry name" value="E_motif"/>
    <property type="match status" value="1"/>
</dbReference>
<dbReference type="FunFam" id="1.25.40.10:FF:000682">
    <property type="entry name" value="Pentatricopeptide repeat-containing protein At3g16610"/>
    <property type="match status" value="1"/>
</dbReference>
<dbReference type="Gene3D" id="1.25.40.10">
    <property type="entry name" value="Tetratricopeptide repeat domain"/>
    <property type="match status" value="6"/>
</dbReference>
<proteinExistence type="predicted"/>
<dbReference type="AlphaFoldDB" id="A0AAP0MWY6"/>
<feature type="repeat" description="PPR" evidence="2">
    <location>
        <begin position="282"/>
        <end position="312"/>
    </location>
</feature>
<dbReference type="NCBIfam" id="TIGR00756">
    <property type="entry name" value="PPR"/>
    <property type="match status" value="6"/>
</dbReference>
<feature type="repeat" description="PPR" evidence="2">
    <location>
        <begin position="212"/>
        <end position="246"/>
    </location>
</feature>
<evidence type="ECO:0000313" key="3">
    <source>
        <dbReference type="EMBL" id="KAK9223490.1"/>
    </source>
</evidence>
<feature type="repeat" description="PPR" evidence="2">
    <location>
        <begin position="111"/>
        <end position="145"/>
    </location>
</feature>
<evidence type="ECO:0000256" key="1">
    <source>
        <dbReference type="ARBA" id="ARBA00022737"/>
    </source>
</evidence>
<dbReference type="InterPro" id="IPR011990">
    <property type="entry name" value="TPR-like_helical_dom_sf"/>
</dbReference>
<feature type="repeat" description="PPR" evidence="2">
    <location>
        <begin position="515"/>
        <end position="549"/>
    </location>
</feature>
<evidence type="ECO:0000313" key="4">
    <source>
        <dbReference type="Proteomes" id="UP001428341"/>
    </source>
</evidence>
<feature type="repeat" description="PPR" evidence="2">
    <location>
        <begin position="414"/>
        <end position="448"/>
    </location>
</feature>
<evidence type="ECO:0000256" key="2">
    <source>
        <dbReference type="PROSITE-ProRule" id="PRU00708"/>
    </source>
</evidence>
<dbReference type="Proteomes" id="UP001428341">
    <property type="component" value="Unassembled WGS sequence"/>
</dbReference>
<dbReference type="FunFam" id="1.25.40.10:FF:000361">
    <property type="entry name" value="Pentatricopeptide repeat-containing protein chloroplastic"/>
    <property type="match status" value="1"/>
</dbReference>
<dbReference type="PROSITE" id="PS51375">
    <property type="entry name" value="PPR"/>
    <property type="match status" value="7"/>
</dbReference>
<feature type="repeat" description="PPR" evidence="2">
    <location>
        <begin position="616"/>
        <end position="650"/>
    </location>
</feature>
<dbReference type="Pfam" id="PF01535">
    <property type="entry name" value="PPR"/>
    <property type="match status" value="5"/>
</dbReference>
<dbReference type="InterPro" id="IPR002885">
    <property type="entry name" value="PPR_rpt"/>
</dbReference>
<dbReference type="GO" id="GO:0009451">
    <property type="term" value="P:RNA modification"/>
    <property type="evidence" value="ECO:0007669"/>
    <property type="project" value="InterPro"/>
</dbReference>
<dbReference type="InterPro" id="IPR046848">
    <property type="entry name" value="E_motif"/>
</dbReference>
<feature type="repeat" description="PPR" evidence="2">
    <location>
        <begin position="313"/>
        <end position="347"/>
    </location>
</feature>
<evidence type="ECO:0008006" key="5">
    <source>
        <dbReference type="Google" id="ProtNLM"/>
    </source>
</evidence>
<dbReference type="FunFam" id="1.25.40.10:FF:000351">
    <property type="entry name" value="Pentatricopeptide repeat-containing protein"/>
    <property type="match status" value="1"/>
</dbReference>
<dbReference type="PANTHER" id="PTHR47926">
    <property type="entry name" value="PENTATRICOPEPTIDE REPEAT-CONTAINING PROTEIN"/>
    <property type="match status" value="1"/>
</dbReference>
<keyword evidence="4" id="KW-1185">Reference proteome</keyword>
<sequence length="847" mass="94245">MYQRLITSSHKCLSTFSAFKCKSIHSNCEHFTNQLVSSHKTDTALASHLGSILEACADHSVLQQGRQVHSQFILNGISDNAALGAKILGMYVLCGGFIDAGNMFPRLDLATSLPWNRMIRVFAKMGLFRFALLFYFKMLSCGIRPDNHTFPSVMKACSALGNLRFGKLVHDMIWLMGCEIDVFVGSSLVKLYTENRCIDEARYVFDKMSQRDCVLWNVMLNGYVTCGKSDNATRAFKEMRISETKPNSVTFACILSVCAAEAMTDFGTQMHGVVVSVGLEFDPQVANSLLSMYSKSGRLYDALKLFELMPQINLVTWNGMIAGHVQNGFMNEALDLFHKMILSGVKPDEITFSSFLPSICEVASIKQGKEIHGYIIRNGVPLDAFLKSALIDIYFKCRDVKMACKVFKENTAADVVMFTAMISGYVLNGISHEALEKFRWLIQEKIIPNTVTLSSILPACADLAALKLGKELHCYILKNGLDGKCHVGSAITDMYAKCGRLDLAYKIFKRMSEKDVVCWNSMITRYSQNGKPEEAIDLFRQMAIEGVKHDCVSISAALSACANLHALHYGKEIHSLMIKDSCRSDNIAESVLIDLYAKCGNLDFARTVFDMMQRKQEAAWNSMIAAYGCHGHLKDSLALFHEMLNNKIKPDHVTFLAIISACGHAGQVKAGIHYFHCMTEEYGIPARMEHYACMVDLFGRAGRLNKALETINSMPFAPDAGVWGTLLGACRVHGNVELAEVASSHLFDLDPQNSGYYVLLSNIHADAGQWGNVNKIRRLMKERGAQKIPGYSWIELNNITHLFVAADESHSESAQIYSLLNILLPELEKEGYIPQPCLSMHLQALGM</sequence>